<name>A0A0W8F9W3_9ZZZZ</name>
<protein>
    <submittedName>
        <fullName evidence="5">Exodeoxyribonuclease vii small subunit</fullName>
        <ecNumber evidence="5">3.1.11.6</ecNumber>
    </submittedName>
</protein>
<evidence type="ECO:0000256" key="3">
    <source>
        <dbReference type="ARBA" id="ARBA00022801"/>
    </source>
</evidence>
<evidence type="ECO:0000256" key="1">
    <source>
        <dbReference type="ARBA" id="ARBA00022490"/>
    </source>
</evidence>
<dbReference type="NCBIfam" id="TIGR01280">
    <property type="entry name" value="xseB"/>
    <property type="match status" value="1"/>
</dbReference>
<reference evidence="5" key="1">
    <citation type="journal article" date="2015" name="Proc. Natl. Acad. Sci. U.S.A.">
        <title>Networks of energetic and metabolic interactions define dynamics in microbial communities.</title>
        <authorList>
            <person name="Embree M."/>
            <person name="Liu J.K."/>
            <person name="Al-Bassam M.M."/>
            <person name="Zengler K."/>
        </authorList>
    </citation>
    <scope>NUCLEOTIDE SEQUENCE</scope>
</reference>
<dbReference type="GO" id="GO:0006308">
    <property type="term" value="P:DNA catabolic process"/>
    <property type="evidence" value="ECO:0007669"/>
    <property type="project" value="InterPro"/>
</dbReference>
<dbReference type="SUPFAM" id="SSF116842">
    <property type="entry name" value="XseB-like"/>
    <property type="match status" value="1"/>
</dbReference>
<dbReference type="InterPro" id="IPR003761">
    <property type="entry name" value="Exonuc_VII_S"/>
</dbReference>
<proteinExistence type="inferred from homology"/>
<evidence type="ECO:0000313" key="5">
    <source>
        <dbReference type="EMBL" id="KUG17659.1"/>
    </source>
</evidence>
<dbReference type="PIRSF" id="PIRSF006488">
    <property type="entry name" value="Exonuc_VII_S"/>
    <property type="match status" value="1"/>
</dbReference>
<dbReference type="InterPro" id="IPR037004">
    <property type="entry name" value="Exonuc_VII_ssu_sf"/>
</dbReference>
<dbReference type="Pfam" id="PF02609">
    <property type="entry name" value="Exonuc_VII_S"/>
    <property type="match status" value="1"/>
</dbReference>
<evidence type="ECO:0000256" key="2">
    <source>
        <dbReference type="ARBA" id="ARBA00022722"/>
    </source>
</evidence>
<dbReference type="GO" id="GO:0009318">
    <property type="term" value="C:exodeoxyribonuclease VII complex"/>
    <property type="evidence" value="ECO:0007669"/>
    <property type="project" value="InterPro"/>
</dbReference>
<dbReference type="GO" id="GO:0008855">
    <property type="term" value="F:exodeoxyribonuclease VII activity"/>
    <property type="evidence" value="ECO:0007669"/>
    <property type="project" value="UniProtKB-EC"/>
</dbReference>
<feature type="coiled-coil region" evidence="4">
    <location>
        <begin position="5"/>
        <end position="32"/>
    </location>
</feature>
<organism evidence="5">
    <name type="scientific">hydrocarbon metagenome</name>
    <dbReference type="NCBI Taxonomy" id="938273"/>
    <lineage>
        <taxon>unclassified sequences</taxon>
        <taxon>metagenomes</taxon>
        <taxon>ecological metagenomes</taxon>
    </lineage>
</organism>
<gene>
    <name evidence="5" type="ORF">ASZ90_012658</name>
</gene>
<accession>A0A0W8F9W3</accession>
<keyword evidence="4" id="KW-0175">Coiled coil</keyword>
<dbReference type="Gene3D" id="1.10.287.1040">
    <property type="entry name" value="Exonuclease VII, small subunit"/>
    <property type="match status" value="1"/>
</dbReference>
<evidence type="ECO:0000256" key="4">
    <source>
        <dbReference type="SAM" id="Coils"/>
    </source>
</evidence>
<dbReference type="PANTHER" id="PTHR34137">
    <property type="entry name" value="EXODEOXYRIBONUCLEASE 7 SMALL SUBUNIT"/>
    <property type="match status" value="1"/>
</dbReference>
<dbReference type="HAMAP" id="MF_00337">
    <property type="entry name" value="Exonuc_7_S"/>
    <property type="match status" value="1"/>
</dbReference>
<sequence length="69" mass="7937">MSIEEVGLEDALEELERIVSELEEGKMSLEKSLELYERGMRLVRVCNLRLDSAQRRIECLTGELPSDLL</sequence>
<dbReference type="AlphaFoldDB" id="A0A0W8F9W3"/>
<dbReference type="GO" id="GO:0005829">
    <property type="term" value="C:cytosol"/>
    <property type="evidence" value="ECO:0007669"/>
    <property type="project" value="TreeGrafter"/>
</dbReference>
<dbReference type="EMBL" id="LNQE01001426">
    <property type="protein sequence ID" value="KUG17659.1"/>
    <property type="molecule type" value="Genomic_DNA"/>
</dbReference>
<keyword evidence="2" id="KW-0540">Nuclease</keyword>
<keyword evidence="3 5" id="KW-0378">Hydrolase</keyword>
<dbReference type="PANTHER" id="PTHR34137:SF1">
    <property type="entry name" value="EXODEOXYRIBONUCLEASE 7 SMALL SUBUNIT"/>
    <property type="match status" value="1"/>
</dbReference>
<comment type="caution">
    <text evidence="5">The sequence shown here is derived from an EMBL/GenBank/DDBJ whole genome shotgun (WGS) entry which is preliminary data.</text>
</comment>
<dbReference type="EC" id="3.1.11.6" evidence="5"/>
<keyword evidence="1" id="KW-0963">Cytoplasm</keyword>